<dbReference type="EMBL" id="JACIVA010000042">
    <property type="protein sequence ID" value="MBB1097155.1"/>
    <property type="molecule type" value="Genomic_DNA"/>
</dbReference>
<dbReference type="InterPro" id="IPR020288">
    <property type="entry name" value="Sheath_initiator"/>
</dbReference>
<sequence>MQDIKLSAGDIQLDYITGSKEIIQSAEIILGTRKGEFVLAPEMGLNHSNLLGKKYAEEMAASDVYEAVRQEERIKNVKVDTKVDKHNRSITLNLTADIGNDKPVEMEVNYA</sequence>
<dbReference type="Gene3D" id="3.10.450.40">
    <property type="match status" value="1"/>
</dbReference>
<name>A0A7W3YN17_9LACO</name>
<dbReference type="AlphaFoldDB" id="A0A7W3YN17"/>
<evidence type="ECO:0000313" key="2">
    <source>
        <dbReference type="Proteomes" id="UP000517106"/>
    </source>
</evidence>
<proteinExistence type="predicted"/>
<comment type="caution">
    <text evidence="1">The sequence shown here is derived from an EMBL/GenBank/DDBJ whole genome shotgun (WGS) entry which is preliminary data.</text>
</comment>
<organism evidence="1 2">
    <name type="scientific">Limosilactobacillus rudii</name>
    <dbReference type="NCBI Taxonomy" id="2759755"/>
    <lineage>
        <taxon>Bacteria</taxon>
        <taxon>Bacillati</taxon>
        <taxon>Bacillota</taxon>
        <taxon>Bacilli</taxon>
        <taxon>Lactobacillales</taxon>
        <taxon>Lactobacillaceae</taxon>
        <taxon>Limosilactobacillus</taxon>
    </lineage>
</organism>
<reference evidence="1 2" key="1">
    <citation type="submission" date="2020-07" db="EMBL/GenBank/DDBJ databases">
        <title>Description of Limosilactobacillus balticus sp. nov., Limosilactobacillus agrestis sp. nov., Limosilactobacillus albertensis sp. nov., Limosilactobacillus rudii sp. nov., Limosilactobacillus fastidiosus sp. nov., five novel Limosilactobacillus species isolated from the vertebrate gastrointestinal tract, and proposal of 6 subspecies of Limosilactobacillus reuteri adapted to the gastrointestinal tract of specific vertebrate hosts.</title>
        <authorList>
            <person name="Li F."/>
            <person name="Cheng C."/>
            <person name="Zheng J."/>
            <person name="Quevedo R.M."/>
            <person name="Li J."/>
            <person name="Roos S."/>
            <person name="Gaenzle M.G."/>
            <person name="Walter J."/>
        </authorList>
    </citation>
    <scope>NUCLEOTIDE SEQUENCE [LARGE SCALE GENOMIC DNA]</scope>
    <source>
        <strain evidence="1 2">STM2_1</strain>
    </source>
</reference>
<dbReference type="RefSeq" id="WP_182595900.1">
    <property type="nucleotide sequence ID" value="NZ_JACIVA010000042.1"/>
</dbReference>
<evidence type="ECO:0000313" key="1">
    <source>
        <dbReference type="EMBL" id="MBB1097155.1"/>
    </source>
</evidence>
<dbReference type="Proteomes" id="UP000517106">
    <property type="component" value="Unassembled WGS sequence"/>
</dbReference>
<keyword evidence="2" id="KW-1185">Reference proteome</keyword>
<protein>
    <submittedName>
        <fullName evidence="1">GPW/gp25 family protein</fullName>
    </submittedName>
</protein>
<dbReference type="SUPFAM" id="SSF160719">
    <property type="entry name" value="gpW/gp25-like"/>
    <property type="match status" value="1"/>
</dbReference>
<accession>A0A7W3YN17</accession>
<dbReference type="Pfam" id="PF10934">
    <property type="entry name" value="Sheath_initiator"/>
    <property type="match status" value="1"/>
</dbReference>
<gene>
    <name evidence="1" type="ORF">H5S09_04250</name>
</gene>